<accession>A0A2Z5G7R1</accession>
<keyword evidence="2" id="KW-1185">Reference proteome</keyword>
<evidence type="ECO:0000313" key="1">
    <source>
        <dbReference type="EMBL" id="AXC15303.1"/>
    </source>
</evidence>
<dbReference type="RefSeq" id="WP_161557594.1">
    <property type="nucleotide sequence ID" value="NZ_CP030840.1"/>
</dbReference>
<proteinExistence type="predicted"/>
<name>A0A2Z5G7R1_9BACT</name>
<sequence length="51" mass="5759">MSVLSDRILLLFKITQLVGGGDEIDLRSKRRNRDNFLTVTGFRLVTDGHLA</sequence>
<dbReference type="AlphaFoldDB" id="A0A2Z5G7R1"/>
<evidence type="ECO:0000313" key="2">
    <source>
        <dbReference type="Proteomes" id="UP000253606"/>
    </source>
</evidence>
<organism evidence="1 2">
    <name type="scientific">Acidisarcina polymorpha</name>
    <dbReference type="NCBI Taxonomy" id="2211140"/>
    <lineage>
        <taxon>Bacteria</taxon>
        <taxon>Pseudomonadati</taxon>
        <taxon>Acidobacteriota</taxon>
        <taxon>Terriglobia</taxon>
        <taxon>Terriglobales</taxon>
        <taxon>Acidobacteriaceae</taxon>
        <taxon>Acidisarcina</taxon>
    </lineage>
</organism>
<gene>
    <name evidence="1" type="ORF">ACPOL_6059</name>
</gene>
<dbReference type="KEGG" id="abas:ACPOL_6059"/>
<dbReference type="Proteomes" id="UP000253606">
    <property type="component" value="Chromosome"/>
</dbReference>
<reference evidence="1 2" key="1">
    <citation type="journal article" date="2018" name="Front. Microbiol.">
        <title>Hydrolytic Capabilities as a Key to Environmental Success: Chitinolytic and Cellulolytic Acidobacteria From Acidic Sub-arctic Soils and Boreal Peatlands.</title>
        <authorList>
            <person name="Belova S.E."/>
            <person name="Ravin N.V."/>
            <person name="Pankratov T.A."/>
            <person name="Rakitin A.L."/>
            <person name="Ivanova A.A."/>
            <person name="Beletsky A.V."/>
            <person name="Mardanov A.V."/>
            <person name="Sinninghe Damste J.S."/>
            <person name="Dedysh S.N."/>
        </authorList>
    </citation>
    <scope>NUCLEOTIDE SEQUENCE [LARGE SCALE GENOMIC DNA]</scope>
    <source>
        <strain evidence="1 2">SBC82</strain>
    </source>
</reference>
<dbReference type="EMBL" id="CP030840">
    <property type="protein sequence ID" value="AXC15303.1"/>
    <property type="molecule type" value="Genomic_DNA"/>
</dbReference>
<protein>
    <submittedName>
        <fullName evidence="1">Uncharacterized protein</fullName>
    </submittedName>
</protein>